<keyword evidence="4" id="KW-0067">ATP-binding</keyword>
<gene>
    <name evidence="6" type="primary">Nme5</name>
    <name evidence="6" type="ORF">g.137973</name>
</gene>
<dbReference type="PANTHER" id="PTHR46161">
    <property type="entry name" value="NUCLEOSIDE DIPHOSPHATE KINASE"/>
    <property type="match status" value="1"/>
</dbReference>
<dbReference type="InterPro" id="IPR036850">
    <property type="entry name" value="NDK-like_dom_sf"/>
</dbReference>
<evidence type="ECO:0000256" key="2">
    <source>
        <dbReference type="ARBA" id="ARBA00023080"/>
    </source>
</evidence>
<dbReference type="PROSITE" id="PS00469">
    <property type="entry name" value="NDPK"/>
    <property type="match status" value="1"/>
</dbReference>
<dbReference type="OrthoDB" id="1729737at2759"/>
<reference evidence="6" key="1">
    <citation type="submission" date="2018-04" db="EMBL/GenBank/DDBJ databases">
        <title>Transcriptome assembly of Sipha flava.</title>
        <authorList>
            <person name="Scully E.D."/>
            <person name="Geib S.M."/>
            <person name="Palmer N.A."/>
            <person name="Koch K."/>
            <person name="Bradshaw J."/>
            <person name="Heng-Moss T."/>
            <person name="Sarath G."/>
        </authorList>
    </citation>
    <scope>NUCLEOTIDE SEQUENCE</scope>
</reference>
<dbReference type="EMBL" id="GGMS01010065">
    <property type="protein sequence ID" value="MBY79268.1"/>
    <property type="molecule type" value="Transcribed_RNA"/>
</dbReference>
<dbReference type="Pfam" id="PF00334">
    <property type="entry name" value="NDK"/>
    <property type="match status" value="1"/>
</dbReference>
<comment type="similarity">
    <text evidence="1 3">Belongs to the NDK family.</text>
</comment>
<dbReference type="PANTHER" id="PTHR46161:SF1">
    <property type="entry name" value="NUCLEOSIDE DIPHOSPHATE KINASE HOMOLOG 5"/>
    <property type="match status" value="1"/>
</dbReference>
<accession>A0A2S2QNG5</accession>
<keyword evidence="2" id="KW-0546">Nucleotide metabolism</keyword>
<comment type="caution">
    <text evidence="3">Lacks conserved residue(s) required for the propagation of feature annotation.</text>
</comment>
<evidence type="ECO:0000256" key="3">
    <source>
        <dbReference type="PROSITE-ProRule" id="PRU00706"/>
    </source>
</evidence>
<dbReference type="InterPro" id="IPR023005">
    <property type="entry name" value="Nucleoside_diP_kinase_AS"/>
</dbReference>
<dbReference type="InterPro" id="IPR034907">
    <property type="entry name" value="NDK-like_dom"/>
</dbReference>
<evidence type="ECO:0000256" key="1">
    <source>
        <dbReference type="ARBA" id="ARBA00008142"/>
    </source>
</evidence>
<dbReference type="AlphaFoldDB" id="A0A2S2QNG5"/>
<keyword evidence="4" id="KW-0808">Transferase</keyword>
<dbReference type="GO" id="GO:0004550">
    <property type="term" value="F:nucleoside diphosphate kinase activity"/>
    <property type="evidence" value="ECO:0007669"/>
    <property type="project" value="UniProtKB-EC"/>
</dbReference>
<keyword evidence="4 6" id="KW-0418">Kinase</keyword>
<dbReference type="GO" id="GO:1902176">
    <property type="term" value="P:negative regulation of oxidative stress-induced intrinsic apoptotic signaling pathway"/>
    <property type="evidence" value="ECO:0007669"/>
    <property type="project" value="TreeGrafter"/>
</dbReference>
<sequence length="109" mass="11784">MSGGPIAVYVLAKRDCVQEWRRLIGPANVCTAKQRFPFSLRAVYGTESTAAPVANAFHGSDSPTAAKREIRFFFPNSKLATAAPPLCSGRSTVSGPVYFKRTFIGDKTV</sequence>
<name>A0A2S2QNG5_9HEMI</name>
<comment type="catalytic activity">
    <reaction evidence="4">
        <text>a 2'-deoxyribonucleoside 5'-diphosphate + ATP = a 2'-deoxyribonucleoside 5'-triphosphate + ADP</text>
        <dbReference type="Rhea" id="RHEA:44640"/>
        <dbReference type="ChEBI" id="CHEBI:30616"/>
        <dbReference type="ChEBI" id="CHEBI:61560"/>
        <dbReference type="ChEBI" id="CHEBI:73316"/>
        <dbReference type="ChEBI" id="CHEBI:456216"/>
        <dbReference type="EC" id="2.7.4.6"/>
    </reaction>
</comment>
<dbReference type="GO" id="GO:0003341">
    <property type="term" value="P:cilium movement"/>
    <property type="evidence" value="ECO:0007669"/>
    <property type="project" value="TreeGrafter"/>
</dbReference>
<dbReference type="GO" id="GO:0009117">
    <property type="term" value="P:nucleotide metabolic process"/>
    <property type="evidence" value="ECO:0007669"/>
    <property type="project" value="UniProtKB-KW"/>
</dbReference>
<evidence type="ECO:0000256" key="4">
    <source>
        <dbReference type="RuleBase" id="RU004013"/>
    </source>
</evidence>
<proteinExistence type="inferred from homology"/>
<organism evidence="6">
    <name type="scientific">Sipha flava</name>
    <name type="common">yellow sugarcane aphid</name>
    <dbReference type="NCBI Taxonomy" id="143950"/>
    <lineage>
        <taxon>Eukaryota</taxon>
        <taxon>Metazoa</taxon>
        <taxon>Ecdysozoa</taxon>
        <taxon>Arthropoda</taxon>
        <taxon>Hexapoda</taxon>
        <taxon>Insecta</taxon>
        <taxon>Pterygota</taxon>
        <taxon>Neoptera</taxon>
        <taxon>Paraneoptera</taxon>
        <taxon>Hemiptera</taxon>
        <taxon>Sternorrhyncha</taxon>
        <taxon>Aphidomorpha</taxon>
        <taxon>Aphidoidea</taxon>
        <taxon>Aphididae</taxon>
        <taxon>Sipha</taxon>
    </lineage>
</organism>
<dbReference type="SUPFAM" id="SSF54919">
    <property type="entry name" value="Nucleoside diphosphate kinase, NDK"/>
    <property type="match status" value="1"/>
</dbReference>
<dbReference type="Gene3D" id="3.30.70.141">
    <property type="entry name" value="Nucleoside diphosphate kinase-like domain"/>
    <property type="match status" value="1"/>
</dbReference>
<dbReference type="EC" id="2.7.4.6" evidence="4"/>
<keyword evidence="4" id="KW-0547">Nucleotide-binding</keyword>
<evidence type="ECO:0000313" key="6">
    <source>
        <dbReference type="EMBL" id="MBY79268.1"/>
    </source>
</evidence>
<feature type="domain" description="Nucleoside diphosphate kinase-like" evidence="5">
    <location>
        <begin position="1"/>
        <end position="81"/>
    </location>
</feature>
<dbReference type="SMART" id="SM00562">
    <property type="entry name" value="NDK"/>
    <property type="match status" value="1"/>
</dbReference>
<dbReference type="GO" id="GO:0005929">
    <property type="term" value="C:cilium"/>
    <property type="evidence" value="ECO:0007669"/>
    <property type="project" value="TreeGrafter"/>
</dbReference>
<dbReference type="GO" id="GO:0005524">
    <property type="term" value="F:ATP binding"/>
    <property type="evidence" value="ECO:0007669"/>
    <property type="project" value="UniProtKB-KW"/>
</dbReference>
<protein>
    <recommendedName>
        <fullName evidence="4">Nucleoside diphosphate kinase</fullName>
        <ecNumber evidence="4">2.7.4.6</ecNumber>
    </recommendedName>
</protein>
<dbReference type="PROSITE" id="PS51374">
    <property type="entry name" value="NDPK_LIKE"/>
    <property type="match status" value="1"/>
</dbReference>
<evidence type="ECO:0000259" key="5">
    <source>
        <dbReference type="SMART" id="SM00562"/>
    </source>
</evidence>